<dbReference type="RefSeq" id="WP_120711251.1">
    <property type="nucleotide sequence ID" value="NZ_RBCJ01000002.1"/>
</dbReference>
<keyword evidence="2" id="KW-0479">Metal-binding</keyword>
<feature type="domain" description="Pirin C-terminal" evidence="5">
    <location>
        <begin position="197"/>
        <end position="276"/>
    </location>
</feature>
<comment type="caution">
    <text evidence="6">The sequence shown here is derived from an EMBL/GenBank/DDBJ whole genome shotgun (WGS) entry which is preliminary data.</text>
</comment>
<sequence>MSNIGLIIEERSRDIGDFLVGRLIPFRKKRMIGPFIFIDHMGPTQLGPQNYMDVDQHPHIGLATLTYLLEGEVMHEDSLGTQQRIQPGSVNWMVAGKGVSHSERTPADMRNGIIFTAHGYQIWVALPKELEETDPEFHHIGIDEIPKWEEGNASFKLVAGKGYGRKSPVPVHSPLFMIEVTNTDAYFLDIKDKVRGEVGICIVDGSIEACGETIDKGNILVSKVEDTCKINLRPNTHLLLFGGEPFLEERHIYWNFVSSSKERIERAKTDWVQKTFPMMQDDKTYVPLPGS</sequence>
<evidence type="ECO:0000256" key="1">
    <source>
        <dbReference type="ARBA" id="ARBA00008416"/>
    </source>
</evidence>
<dbReference type="AlphaFoldDB" id="A0A3B0C9D7"/>
<keyword evidence="7" id="KW-1185">Reference proteome</keyword>
<keyword evidence="2" id="KW-0408">Iron</keyword>
<feature type="binding site" evidence="2">
    <location>
        <position position="101"/>
    </location>
    <ligand>
        <name>Fe cation</name>
        <dbReference type="ChEBI" id="CHEBI:24875"/>
    </ligand>
</feature>
<feature type="binding site" evidence="2">
    <location>
        <position position="59"/>
    </location>
    <ligand>
        <name>Fe cation</name>
        <dbReference type="ChEBI" id="CHEBI:24875"/>
    </ligand>
</feature>
<dbReference type="EMBL" id="RBCJ01000002">
    <property type="protein sequence ID" value="RKN81094.1"/>
    <property type="molecule type" value="Genomic_DNA"/>
</dbReference>
<dbReference type="OrthoDB" id="321327at2"/>
<reference evidence="6 7" key="1">
    <citation type="submission" date="2018-10" db="EMBL/GenBank/DDBJ databases">
        <title>Ulvibacterium marinum gen. nov., sp. nov., a novel marine bacterium of the family Flavobacteriaceae, isolated from a culture of the green alga Ulva prolifera.</title>
        <authorList>
            <person name="Zhang Z."/>
        </authorList>
    </citation>
    <scope>NUCLEOTIDE SEQUENCE [LARGE SCALE GENOMIC DNA]</scope>
    <source>
        <strain evidence="6 7">CCMM003</strain>
    </source>
</reference>
<dbReference type="CDD" id="cd02909">
    <property type="entry name" value="cupin_pirin_N"/>
    <property type="match status" value="1"/>
</dbReference>
<organism evidence="6 7">
    <name type="scientific">Ulvibacterium marinum</name>
    <dbReference type="NCBI Taxonomy" id="2419782"/>
    <lineage>
        <taxon>Bacteria</taxon>
        <taxon>Pseudomonadati</taxon>
        <taxon>Bacteroidota</taxon>
        <taxon>Flavobacteriia</taxon>
        <taxon>Flavobacteriales</taxon>
        <taxon>Flavobacteriaceae</taxon>
        <taxon>Ulvibacterium</taxon>
    </lineage>
</organism>
<dbReference type="GO" id="GO:0046872">
    <property type="term" value="F:metal ion binding"/>
    <property type="evidence" value="ECO:0007669"/>
    <property type="project" value="UniProtKB-KW"/>
</dbReference>
<evidence type="ECO:0000256" key="2">
    <source>
        <dbReference type="PIRSR" id="PIRSR006232-1"/>
    </source>
</evidence>
<evidence type="ECO:0000313" key="7">
    <source>
        <dbReference type="Proteomes" id="UP000276603"/>
    </source>
</evidence>
<gene>
    <name evidence="6" type="ORF">D7Z94_09110</name>
</gene>
<evidence type="ECO:0000313" key="6">
    <source>
        <dbReference type="EMBL" id="RKN81094.1"/>
    </source>
</evidence>
<dbReference type="InterPro" id="IPR008778">
    <property type="entry name" value="Pirin_C_dom"/>
</dbReference>
<dbReference type="InterPro" id="IPR003829">
    <property type="entry name" value="Pirin_N_dom"/>
</dbReference>
<comment type="similarity">
    <text evidence="1 3">Belongs to the pirin family.</text>
</comment>
<dbReference type="Pfam" id="PF05726">
    <property type="entry name" value="Pirin_C"/>
    <property type="match status" value="1"/>
</dbReference>
<name>A0A3B0C9D7_9FLAO</name>
<dbReference type="PANTHER" id="PTHR13903:SF8">
    <property type="entry name" value="PIRIN"/>
    <property type="match status" value="1"/>
</dbReference>
<dbReference type="Pfam" id="PF02678">
    <property type="entry name" value="Pirin"/>
    <property type="match status" value="1"/>
</dbReference>
<protein>
    <submittedName>
        <fullName evidence="6">Pirin family protein</fullName>
    </submittedName>
</protein>
<dbReference type="Proteomes" id="UP000276603">
    <property type="component" value="Unassembled WGS sequence"/>
</dbReference>
<evidence type="ECO:0000259" key="5">
    <source>
        <dbReference type="Pfam" id="PF05726"/>
    </source>
</evidence>
<dbReference type="InterPro" id="IPR012093">
    <property type="entry name" value="Pirin"/>
</dbReference>
<feature type="domain" description="Pirin N-terminal" evidence="4">
    <location>
        <begin position="27"/>
        <end position="124"/>
    </location>
</feature>
<feature type="binding site" evidence="2">
    <location>
        <position position="103"/>
    </location>
    <ligand>
        <name>Fe cation</name>
        <dbReference type="ChEBI" id="CHEBI:24875"/>
    </ligand>
</feature>
<dbReference type="PIRSF" id="PIRSF006232">
    <property type="entry name" value="Pirin"/>
    <property type="match status" value="1"/>
</dbReference>
<dbReference type="InterPro" id="IPR014710">
    <property type="entry name" value="RmlC-like_jellyroll"/>
</dbReference>
<dbReference type="InterPro" id="IPR011051">
    <property type="entry name" value="RmlC_Cupin_sf"/>
</dbReference>
<proteinExistence type="inferred from homology"/>
<dbReference type="PANTHER" id="PTHR13903">
    <property type="entry name" value="PIRIN-RELATED"/>
    <property type="match status" value="1"/>
</dbReference>
<dbReference type="Gene3D" id="2.60.120.10">
    <property type="entry name" value="Jelly Rolls"/>
    <property type="match status" value="2"/>
</dbReference>
<evidence type="ECO:0000256" key="3">
    <source>
        <dbReference type="RuleBase" id="RU003457"/>
    </source>
</evidence>
<comment type="cofactor">
    <cofactor evidence="2">
        <name>Fe cation</name>
        <dbReference type="ChEBI" id="CHEBI:24875"/>
    </cofactor>
    <text evidence="2">Binds 1 Fe cation per subunit.</text>
</comment>
<dbReference type="SUPFAM" id="SSF51182">
    <property type="entry name" value="RmlC-like cupins"/>
    <property type="match status" value="1"/>
</dbReference>
<feature type="binding site" evidence="2">
    <location>
        <position position="57"/>
    </location>
    <ligand>
        <name>Fe cation</name>
        <dbReference type="ChEBI" id="CHEBI:24875"/>
    </ligand>
</feature>
<evidence type="ECO:0000259" key="4">
    <source>
        <dbReference type="Pfam" id="PF02678"/>
    </source>
</evidence>
<accession>A0A3B0C9D7</accession>